<dbReference type="EMBL" id="QNRE01000017">
    <property type="protein sequence ID" value="RBO84202.1"/>
    <property type="molecule type" value="Genomic_DNA"/>
</dbReference>
<comment type="caution">
    <text evidence="1">The sequence shown here is derived from an EMBL/GenBank/DDBJ whole genome shotgun (WGS) entry which is preliminary data.</text>
</comment>
<evidence type="ECO:0000313" key="2">
    <source>
        <dbReference type="Proteomes" id="UP000252586"/>
    </source>
</evidence>
<protein>
    <submittedName>
        <fullName evidence="1">Uncharacterized protein</fullName>
    </submittedName>
</protein>
<dbReference type="AlphaFoldDB" id="A0A366D2A7"/>
<sequence>MNPPTLIALLTLVLALVSITAAAIWWPHPSAPAEEVEEPMPAEPPSR</sequence>
<reference evidence="1 2" key="1">
    <citation type="submission" date="2018-06" db="EMBL/GenBank/DDBJ databases">
        <title>Genomic Encyclopedia of Type Strains, Phase IV (KMG-IV): sequencing the most valuable type-strain genomes for metagenomic binning, comparative biology and taxonomic classification.</title>
        <authorList>
            <person name="Goeker M."/>
        </authorList>
    </citation>
    <scope>NUCLEOTIDE SEQUENCE [LARGE SCALE GENOMIC DNA]</scope>
    <source>
        <strain evidence="1 2">DSM 44599</strain>
    </source>
</reference>
<organism evidence="1 2">
    <name type="scientific">Nocardia puris</name>
    <dbReference type="NCBI Taxonomy" id="208602"/>
    <lineage>
        <taxon>Bacteria</taxon>
        <taxon>Bacillati</taxon>
        <taxon>Actinomycetota</taxon>
        <taxon>Actinomycetes</taxon>
        <taxon>Mycobacteriales</taxon>
        <taxon>Nocardiaceae</taxon>
        <taxon>Nocardia</taxon>
    </lineage>
</organism>
<dbReference type="RefSeq" id="WP_157115821.1">
    <property type="nucleotide sequence ID" value="NZ_CP107943.1"/>
</dbReference>
<accession>A0A366D2A7</accession>
<proteinExistence type="predicted"/>
<dbReference type="Proteomes" id="UP000252586">
    <property type="component" value="Unassembled WGS sequence"/>
</dbReference>
<name>A0A366D2A7_9NOCA</name>
<gene>
    <name evidence="1" type="ORF">DFR74_11721</name>
</gene>
<evidence type="ECO:0000313" key="1">
    <source>
        <dbReference type="EMBL" id="RBO84202.1"/>
    </source>
</evidence>
<keyword evidence="2" id="KW-1185">Reference proteome</keyword>